<organism evidence="1 2">
    <name type="scientific">Protopolystoma xenopodis</name>
    <dbReference type="NCBI Taxonomy" id="117903"/>
    <lineage>
        <taxon>Eukaryota</taxon>
        <taxon>Metazoa</taxon>
        <taxon>Spiralia</taxon>
        <taxon>Lophotrochozoa</taxon>
        <taxon>Platyhelminthes</taxon>
        <taxon>Monogenea</taxon>
        <taxon>Polyopisthocotylea</taxon>
        <taxon>Polystomatidea</taxon>
        <taxon>Polystomatidae</taxon>
        <taxon>Protopolystoma</taxon>
    </lineage>
</organism>
<dbReference type="Proteomes" id="UP000784294">
    <property type="component" value="Unassembled WGS sequence"/>
</dbReference>
<keyword evidence="2" id="KW-1185">Reference proteome</keyword>
<sequence length="99" mass="10733">MLAILPLQELSQVSLGKDSTFRAACEYKLFCDTFAVDAQPYPTCHDSNWGPAWPHVQYYGLEPSHEEGVLSVSAPAAPDGTIVPVTSQVCRSAYTCSPL</sequence>
<gene>
    <name evidence="1" type="ORF">PXEA_LOCUS11289</name>
</gene>
<accession>A0A448WQS5</accession>
<protein>
    <submittedName>
        <fullName evidence="1">Uncharacterized protein</fullName>
    </submittedName>
</protein>
<reference evidence="1" key="1">
    <citation type="submission" date="2018-11" db="EMBL/GenBank/DDBJ databases">
        <authorList>
            <consortium name="Pathogen Informatics"/>
        </authorList>
    </citation>
    <scope>NUCLEOTIDE SEQUENCE</scope>
</reference>
<dbReference type="EMBL" id="CAAALY010034467">
    <property type="protein sequence ID" value="VEL17849.1"/>
    <property type="molecule type" value="Genomic_DNA"/>
</dbReference>
<dbReference type="AlphaFoldDB" id="A0A448WQS5"/>
<evidence type="ECO:0000313" key="2">
    <source>
        <dbReference type="Proteomes" id="UP000784294"/>
    </source>
</evidence>
<proteinExistence type="predicted"/>
<dbReference type="OrthoDB" id="6129702at2759"/>
<evidence type="ECO:0000313" key="1">
    <source>
        <dbReference type="EMBL" id="VEL17849.1"/>
    </source>
</evidence>
<comment type="caution">
    <text evidence="1">The sequence shown here is derived from an EMBL/GenBank/DDBJ whole genome shotgun (WGS) entry which is preliminary data.</text>
</comment>
<name>A0A448WQS5_9PLAT</name>